<dbReference type="EMBL" id="FOYM01000002">
    <property type="protein sequence ID" value="SFQ96611.1"/>
    <property type="molecule type" value="Genomic_DNA"/>
</dbReference>
<gene>
    <name evidence="13" type="ORF">SAMN05660706_10231</name>
</gene>
<comment type="catalytic activity">
    <reaction evidence="10">
        <text>prephenate + NAD(+) = 3-(4-hydroxyphenyl)pyruvate + CO2 + NADH</text>
        <dbReference type="Rhea" id="RHEA:13869"/>
        <dbReference type="ChEBI" id="CHEBI:16526"/>
        <dbReference type="ChEBI" id="CHEBI:29934"/>
        <dbReference type="ChEBI" id="CHEBI:36242"/>
        <dbReference type="ChEBI" id="CHEBI:57540"/>
        <dbReference type="ChEBI" id="CHEBI:57945"/>
        <dbReference type="EC" id="1.3.1.12"/>
    </reaction>
</comment>
<name>A0A1I6CU39_9FIRM</name>
<dbReference type="GO" id="GO:0004665">
    <property type="term" value="F:prephenate dehydrogenase (NADP+) activity"/>
    <property type="evidence" value="ECO:0007669"/>
    <property type="project" value="InterPro"/>
</dbReference>
<evidence type="ECO:0000313" key="14">
    <source>
        <dbReference type="Proteomes" id="UP000199584"/>
    </source>
</evidence>
<evidence type="ECO:0000256" key="2">
    <source>
        <dbReference type="ARBA" id="ARBA00007964"/>
    </source>
</evidence>
<evidence type="ECO:0000256" key="5">
    <source>
        <dbReference type="ARBA" id="ARBA00022498"/>
    </source>
</evidence>
<evidence type="ECO:0000313" key="13">
    <source>
        <dbReference type="EMBL" id="SFQ96611.1"/>
    </source>
</evidence>
<evidence type="ECO:0000256" key="1">
    <source>
        <dbReference type="ARBA" id="ARBA00005067"/>
    </source>
</evidence>
<dbReference type="FunFam" id="1.10.3660.10:FF:000003">
    <property type="entry name" value="Prephenate dehydrogenase"/>
    <property type="match status" value="1"/>
</dbReference>
<comment type="pathway">
    <text evidence="1">Amino-acid biosynthesis; L-tyrosine biosynthesis; (4-hydroxyphenyl)pyruvate from prephenate (NAD(+) route): step 1/1.</text>
</comment>
<dbReference type="InterPro" id="IPR003099">
    <property type="entry name" value="Prephen_DH"/>
</dbReference>
<dbReference type="PANTHER" id="PTHR21363:SF0">
    <property type="entry name" value="PREPHENATE DEHYDROGENASE [NADP(+)]"/>
    <property type="match status" value="1"/>
</dbReference>
<evidence type="ECO:0000256" key="4">
    <source>
        <dbReference type="ARBA" id="ARBA00016891"/>
    </source>
</evidence>
<dbReference type="Gene3D" id="3.40.50.720">
    <property type="entry name" value="NAD(P)-binding Rossmann-like Domain"/>
    <property type="match status" value="1"/>
</dbReference>
<dbReference type="Pfam" id="PF02153">
    <property type="entry name" value="PDH_N"/>
    <property type="match status" value="1"/>
</dbReference>
<keyword evidence="14" id="KW-1185">Reference proteome</keyword>
<evidence type="ECO:0000256" key="8">
    <source>
        <dbReference type="ARBA" id="ARBA00023027"/>
    </source>
</evidence>
<organism evidence="13 14">
    <name type="scientific">Desulfoscipio geothermicus DSM 3669</name>
    <dbReference type="NCBI Taxonomy" id="1121426"/>
    <lineage>
        <taxon>Bacteria</taxon>
        <taxon>Bacillati</taxon>
        <taxon>Bacillota</taxon>
        <taxon>Clostridia</taxon>
        <taxon>Eubacteriales</taxon>
        <taxon>Desulfallaceae</taxon>
        <taxon>Desulfoscipio</taxon>
    </lineage>
</organism>
<keyword evidence="6" id="KW-0028">Amino-acid biosynthesis</keyword>
<accession>A0A1I6CU39</accession>
<evidence type="ECO:0000256" key="9">
    <source>
        <dbReference type="ARBA" id="ARBA00023141"/>
    </source>
</evidence>
<keyword evidence="5" id="KW-0827">Tyrosine biosynthesis</keyword>
<dbReference type="SUPFAM" id="SSF55021">
    <property type="entry name" value="ACT-like"/>
    <property type="match status" value="1"/>
</dbReference>
<dbReference type="InterPro" id="IPR046826">
    <property type="entry name" value="PDH_N"/>
</dbReference>
<evidence type="ECO:0000256" key="7">
    <source>
        <dbReference type="ARBA" id="ARBA00023002"/>
    </source>
</evidence>
<dbReference type="Pfam" id="PF01842">
    <property type="entry name" value="ACT"/>
    <property type="match status" value="1"/>
</dbReference>
<dbReference type="PANTHER" id="PTHR21363">
    <property type="entry name" value="PREPHENATE DEHYDROGENASE"/>
    <property type="match status" value="1"/>
</dbReference>
<dbReference type="GO" id="GO:0070403">
    <property type="term" value="F:NAD+ binding"/>
    <property type="evidence" value="ECO:0007669"/>
    <property type="project" value="InterPro"/>
</dbReference>
<dbReference type="EC" id="1.3.1.12" evidence="3"/>
<dbReference type="PROSITE" id="PS51176">
    <property type="entry name" value="PDH_ADH"/>
    <property type="match status" value="1"/>
</dbReference>
<evidence type="ECO:0000256" key="6">
    <source>
        <dbReference type="ARBA" id="ARBA00022605"/>
    </source>
</evidence>
<dbReference type="InterPro" id="IPR046825">
    <property type="entry name" value="PDH_C"/>
</dbReference>
<keyword evidence="7" id="KW-0560">Oxidoreductase</keyword>
<dbReference type="InterPro" id="IPR008927">
    <property type="entry name" value="6-PGluconate_DH-like_C_sf"/>
</dbReference>
<reference evidence="14" key="1">
    <citation type="submission" date="2016-10" db="EMBL/GenBank/DDBJ databases">
        <authorList>
            <person name="Varghese N."/>
            <person name="Submissions S."/>
        </authorList>
    </citation>
    <scope>NUCLEOTIDE SEQUENCE [LARGE SCALE GENOMIC DNA]</scope>
    <source>
        <strain evidence="14">DSM 3669</strain>
    </source>
</reference>
<dbReference type="GO" id="GO:0008977">
    <property type="term" value="F:prephenate dehydrogenase (NAD+) activity"/>
    <property type="evidence" value="ECO:0007669"/>
    <property type="project" value="UniProtKB-EC"/>
</dbReference>
<evidence type="ECO:0000256" key="3">
    <source>
        <dbReference type="ARBA" id="ARBA00012068"/>
    </source>
</evidence>
<dbReference type="InterPro" id="IPR002912">
    <property type="entry name" value="ACT_dom"/>
</dbReference>
<evidence type="ECO:0000259" key="12">
    <source>
        <dbReference type="PROSITE" id="PS51671"/>
    </source>
</evidence>
<feature type="domain" description="ACT" evidence="12">
    <location>
        <begin position="294"/>
        <end position="364"/>
    </location>
</feature>
<dbReference type="AlphaFoldDB" id="A0A1I6CU39"/>
<dbReference type="STRING" id="39060.SAMN05660706_10231"/>
<dbReference type="RefSeq" id="WP_092481713.1">
    <property type="nucleotide sequence ID" value="NZ_FOYM01000002.1"/>
</dbReference>
<dbReference type="Pfam" id="PF20463">
    <property type="entry name" value="PDH_C"/>
    <property type="match status" value="1"/>
</dbReference>
<dbReference type="UniPathway" id="UPA00122">
    <property type="reaction ID" value="UER00961"/>
</dbReference>
<keyword evidence="9" id="KW-0057">Aromatic amino acid biosynthesis</keyword>
<proteinExistence type="inferred from homology"/>
<evidence type="ECO:0000256" key="10">
    <source>
        <dbReference type="ARBA" id="ARBA00049260"/>
    </source>
</evidence>
<feature type="domain" description="Prephenate/arogenate dehydrogenase" evidence="11">
    <location>
        <begin position="4"/>
        <end position="289"/>
    </location>
</feature>
<dbReference type="GO" id="GO:0006571">
    <property type="term" value="P:tyrosine biosynthetic process"/>
    <property type="evidence" value="ECO:0007669"/>
    <property type="project" value="UniProtKB-UniPathway"/>
</dbReference>
<sequence length="364" mass="38851">MMVERCTIIGVGLIGGSLGLALNERGLAGHICGVDLHRENLDMALAAGAINEIAELPEAVTGADLVILAAPVGATPPILRQIKDYLQPGAVITDVGSTKQDVVARAEEILDSNCFVGGHPMAGAETAGFAGADPYLFENAFYLLTPTTRTDPTALGLVRGMVDAIGGVVMEMTPREHDLMTAAISHLPHFVAVATVAAVAGMPVGERAMALAAGGFRDTTRVAAGSPRMWRDIFLSNRKQVLQALEYFQNAVDELKAAVYRKDEEKLMNILTGASATRRKLPLRPKGYLPCIYEIVVTVPDRPGIIAMLAGLLGEAGINISEIEILRAREGYGGTIRIGFATVEEQERALQVLRNKDIKCRRKG</sequence>
<keyword evidence="8" id="KW-0520">NAD</keyword>
<dbReference type="FunFam" id="3.40.50.720:FF:000208">
    <property type="entry name" value="Prephenate dehydrogenase"/>
    <property type="match status" value="1"/>
</dbReference>
<dbReference type="SUPFAM" id="SSF51735">
    <property type="entry name" value="NAD(P)-binding Rossmann-fold domains"/>
    <property type="match status" value="1"/>
</dbReference>
<dbReference type="Gene3D" id="1.10.3660.10">
    <property type="entry name" value="6-phosphogluconate dehydrogenase C-terminal like domain"/>
    <property type="match status" value="1"/>
</dbReference>
<dbReference type="Proteomes" id="UP000199584">
    <property type="component" value="Unassembled WGS sequence"/>
</dbReference>
<protein>
    <recommendedName>
        <fullName evidence="4">Prephenate dehydrogenase</fullName>
        <ecNumber evidence="3">1.3.1.12</ecNumber>
    </recommendedName>
</protein>
<dbReference type="InterPro" id="IPR045865">
    <property type="entry name" value="ACT-like_dom_sf"/>
</dbReference>
<dbReference type="InterPro" id="IPR036291">
    <property type="entry name" value="NAD(P)-bd_dom_sf"/>
</dbReference>
<evidence type="ECO:0000259" key="11">
    <source>
        <dbReference type="PROSITE" id="PS51176"/>
    </source>
</evidence>
<dbReference type="OrthoDB" id="9802008at2"/>
<dbReference type="SUPFAM" id="SSF48179">
    <property type="entry name" value="6-phosphogluconate dehydrogenase C-terminal domain-like"/>
    <property type="match status" value="1"/>
</dbReference>
<dbReference type="Gene3D" id="3.30.70.260">
    <property type="match status" value="1"/>
</dbReference>
<dbReference type="PROSITE" id="PS51671">
    <property type="entry name" value="ACT"/>
    <property type="match status" value="1"/>
</dbReference>
<dbReference type="InterPro" id="IPR050812">
    <property type="entry name" value="Preph/Arog_dehydrog"/>
</dbReference>
<dbReference type="CDD" id="cd04909">
    <property type="entry name" value="ACT_PDH-BS"/>
    <property type="match status" value="1"/>
</dbReference>
<comment type="similarity">
    <text evidence="2">Belongs to the prephenate/arogenate dehydrogenase family.</text>
</comment>